<keyword evidence="2" id="KW-1185">Reference proteome</keyword>
<dbReference type="EMBL" id="ML119650">
    <property type="protein sequence ID" value="RPA86139.1"/>
    <property type="molecule type" value="Genomic_DNA"/>
</dbReference>
<evidence type="ECO:0000313" key="1">
    <source>
        <dbReference type="EMBL" id="RPA86139.1"/>
    </source>
</evidence>
<protein>
    <submittedName>
        <fullName evidence="1">Uncharacterized protein</fullName>
    </submittedName>
</protein>
<dbReference type="AlphaFoldDB" id="A0A3N4IJY2"/>
<accession>A0A3N4IJY2</accession>
<organism evidence="1 2">
    <name type="scientific">Ascobolus immersus RN42</name>
    <dbReference type="NCBI Taxonomy" id="1160509"/>
    <lineage>
        <taxon>Eukaryota</taxon>
        <taxon>Fungi</taxon>
        <taxon>Dikarya</taxon>
        <taxon>Ascomycota</taxon>
        <taxon>Pezizomycotina</taxon>
        <taxon>Pezizomycetes</taxon>
        <taxon>Pezizales</taxon>
        <taxon>Ascobolaceae</taxon>
        <taxon>Ascobolus</taxon>
    </lineage>
</organism>
<sequence>MNGVFWGTLCLIVEGSRKFCDVLLKILWDSFFFMYGCEERATSSRFDWMPANGLLDTAASGIIKSGDQSCERHSKKSTTFDVFSRNLQAVWKLAFVFGGAEFWGYVSIHSGAVLRGGVLTWYLVASRSPKYVEMVSLSVEQEFKSVTTSTYEYI</sequence>
<gene>
    <name evidence="1" type="ORF">BJ508DRAFT_146655</name>
</gene>
<dbReference type="Proteomes" id="UP000275078">
    <property type="component" value="Unassembled WGS sequence"/>
</dbReference>
<name>A0A3N4IJY2_ASCIM</name>
<proteinExistence type="predicted"/>
<evidence type="ECO:0000313" key="2">
    <source>
        <dbReference type="Proteomes" id="UP000275078"/>
    </source>
</evidence>
<reference evidence="1 2" key="1">
    <citation type="journal article" date="2018" name="Nat. Ecol. Evol.">
        <title>Pezizomycetes genomes reveal the molecular basis of ectomycorrhizal truffle lifestyle.</title>
        <authorList>
            <person name="Murat C."/>
            <person name="Payen T."/>
            <person name="Noel B."/>
            <person name="Kuo A."/>
            <person name="Morin E."/>
            <person name="Chen J."/>
            <person name="Kohler A."/>
            <person name="Krizsan K."/>
            <person name="Balestrini R."/>
            <person name="Da Silva C."/>
            <person name="Montanini B."/>
            <person name="Hainaut M."/>
            <person name="Levati E."/>
            <person name="Barry K.W."/>
            <person name="Belfiori B."/>
            <person name="Cichocki N."/>
            <person name="Clum A."/>
            <person name="Dockter R.B."/>
            <person name="Fauchery L."/>
            <person name="Guy J."/>
            <person name="Iotti M."/>
            <person name="Le Tacon F."/>
            <person name="Lindquist E.A."/>
            <person name="Lipzen A."/>
            <person name="Malagnac F."/>
            <person name="Mello A."/>
            <person name="Molinier V."/>
            <person name="Miyauchi S."/>
            <person name="Poulain J."/>
            <person name="Riccioni C."/>
            <person name="Rubini A."/>
            <person name="Sitrit Y."/>
            <person name="Splivallo R."/>
            <person name="Traeger S."/>
            <person name="Wang M."/>
            <person name="Zifcakova L."/>
            <person name="Wipf D."/>
            <person name="Zambonelli A."/>
            <person name="Paolocci F."/>
            <person name="Nowrousian M."/>
            <person name="Ottonello S."/>
            <person name="Baldrian P."/>
            <person name="Spatafora J.W."/>
            <person name="Henrissat B."/>
            <person name="Nagy L.G."/>
            <person name="Aury J.M."/>
            <person name="Wincker P."/>
            <person name="Grigoriev I.V."/>
            <person name="Bonfante P."/>
            <person name="Martin F.M."/>
        </authorList>
    </citation>
    <scope>NUCLEOTIDE SEQUENCE [LARGE SCALE GENOMIC DNA]</scope>
    <source>
        <strain evidence="1 2">RN42</strain>
    </source>
</reference>